<proteinExistence type="predicted"/>
<dbReference type="GO" id="GO:0009251">
    <property type="term" value="P:glucan catabolic process"/>
    <property type="evidence" value="ECO:0007669"/>
    <property type="project" value="TreeGrafter"/>
</dbReference>
<comment type="caution">
    <text evidence="3">The sequence shown here is derived from an EMBL/GenBank/DDBJ whole genome shotgun (WGS) entry which is preliminary data.</text>
</comment>
<evidence type="ECO:0000259" key="2">
    <source>
        <dbReference type="Pfam" id="PF00933"/>
    </source>
</evidence>
<dbReference type="STRING" id="35608.A0A2U1LVK6"/>
<evidence type="ECO:0000313" key="3">
    <source>
        <dbReference type="EMBL" id="PWA53036.1"/>
    </source>
</evidence>
<dbReference type="Proteomes" id="UP000245207">
    <property type="component" value="Unassembled WGS sequence"/>
</dbReference>
<dbReference type="Pfam" id="PF00933">
    <property type="entry name" value="Glyco_hydro_3"/>
    <property type="match status" value="1"/>
</dbReference>
<dbReference type="AlphaFoldDB" id="A0A2U1LVK6"/>
<dbReference type="InterPro" id="IPR036962">
    <property type="entry name" value="Glyco_hydro_3_N_sf"/>
</dbReference>
<organism evidence="3 4">
    <name type="scientific">Artemisia annua</name>
    <name type="common">Sweet wormwood</name>
    <dbReference type="NCBI Taxonomy" id="35608"/>
    <lineage>
        <taxon>Eukaryota</taxon>
        <taxon>Viridiplantae</taxon>
        <taxon>Streptophyta</taxon>
        <taxon>Embryophyta</taxon>
        <taxon>Tracheophyta</taxon>
        <taxon>Spermatophyta</taxon>
        <taxon>Magnoliopsida</taxon>
        <taxon>eudicotyledons</taxon>
        <taxon>Gunneridae</taxon>
        <taxon>Pentapetalae</taxon>
        <taxon>asterids</taxon>
        <taxon>campanulids</taxon>
        <taxon>Asterales</taxon>
        <taxon>Asteraceae</taxon>
        <taxon>Asteroideae</taxon>
        <taxon>Anthemideae</taxon>
        <taxon>Artemisiinae</taxon>
        <taxon>Artemisia</taxon>
    </lineage>
</organism>
<dbReference type="InterPro" id="IPR051915">
    <property type="entry name" value="Cellulose_Degrad_GH3"/>
</dbReference>
<dbReference type="OrthoDB" id="416222at2759"/>
<protein>
    <submittedName>
        <fullName evidence="3">Glycoside hydrolase family 3</fullName>
    </submittedName>
</protein>
<feature type="domain" description="Glycoside hydrolase family 3 N-terminal" evidence="2">
    <location>
        <begin position="68"/>
        <end position="120"/>
    </location>
</feature>
<name>A0A2U1LVK6_ARTAN</name>
<evidence type="ECO:0000313" key="4">
    <source>
        <dbReference type="Proteomes" id="UP000245207"/>
    </source>
</evidence>
<dbReference type="Gene3D" id="3.20.20.300">
    <property type="entry name" value="Glycoside hydrolase, family 3, N-terminal domain"/>
    <property type="match status" value="1"/>
</dbReference>
<evidence type="ECO:0000256" key="1">
    <source>
        <dbReference type="ARBA" id="ARBA00022801"/>
    </source>
</evidence>
<dbReference type="GO" id="GO:0008422">
    <property type="term" value="F:beta-glucosidase activity"/>
    <property type="evidence" value="ECO:0007669"/>
    <property type="project" value="TreeGrafter"/>
</dbReference>
<dbReference type="InterPro" id="IPR017853">
    <property type="entry name" value="GH"/>
</dbReference>
<sequence length="127" mass="13784">MANTRATNGSTSANTTLDANLVELVTRLVREANAELMERIEGLSLQQIAAVRAQEGDAVHGNNNVYGALESRLGIPMFYGSDAVHGNNNVYGATVFPHNVGLGATRGCFFDDDINWMRRKTLSIIMN</sequence>
<accession>A0A2U1LVK6</accession>
<dbReference type="SUPFAM" id="SSF51445">
    <property type="entry name" value="(Trans)glycosidases"/>
    <property type="match status" value="1"/>
</dbReference>
<dbReference type="PANTHER" id="PTHR30620:SF33">
    <property type="entry name" value="BETA-D-GLUCAN EXOHYDROLASE-LIKE PROTEIN-RELATED"/>
    <property type="match status" value="1"/>
</dbReference>
<keyword evidence="4" id="KW-1185">Reference proteome</keyword>
<dbReference type="EMBL" id="PKPP01007569">
    <property type="protein sequence ID" value="PWA53036.1"/>
    <property type="molecule type" value="Genomic_DNA"/>
</dbReference>
<gene>
    <name evidence="3" type="ORF">CTI12_AA449100</name>
</gene>
<keyword evidence="1 3" id="KW-0378">Hydrolase</keyword>
<reference evidence="3 4" key="1">
    <citation type="journal article" date="2018" name="Mol. Plant">
        <title>The genome of Artemisia annua provides insight into the evolution of Asteraceae family and artemisinin biosynthesis.</title>
        <authorList>
            <person name="Shen Q."/>
            <person name="Zhang L."/>
            <person name="Liao Z."/>
            <person name="Wang S."/>
            <person name="Yan T."/>
            <person name="Shi P."/>
            <person name="Liu M."/>
            <person name="Fu X."/>
            <person name="Pan Q."/>
            <person name="Wang Y."/>
            <person name="Lv Z."/>
            <person name="Lu X."/>
            <person name="Zhang F."/>
            <person name="Jiang W."/>
            <person name="Ma Y."/>
            <person name="Chen M."/>
            <person name="Hao X."/>
            <person name="Li L."/>
            <person name="Tang Y."/>
            <person name="Lv G."/>
            <person name="Zhou Y."/>
            <person name="Sun X."/>
            <person name="Brodelius P.E."/>
            <person name="Rose J.K.C."/>
            <person name="Tang K."/>
        </authorList>
    </citation>
    <scope>NUCLEOTIDE SEQUENCE [LARGE SCALE GENOMIC DNA]</scope>
    <source>
        <strain evidence="4">cv. Huhao1</strain>
        <tissue evidence="3">Leaf</tissue>
    </source>
</reference>
<dbReference type="PANTHER" id="PTHR30620">
    <property type="entry name" value="PERIPLASMIC BETA-GLUCOSIDASE-RELATED"/>
    <property type="match status" value="1"/>
</dbReference>
<dbReference type="InterPro" id="IPR001764">
    <property type="entry name" value="Glyco_hydro_3_N"/>
</dbReference>